<dbReference type="PANTHER" id="PTHR43701:SF13">
    <property type="entry name" value="MEMBRANE TRANSPORTER PROTEIN YRKJ-RELATED"/>
    <property type="match status" value="1"/>
</dbReference>
<dbReference type="InterPro" id="IPR051598">
    <property type="entry name" value="TSUP/Inactive_protease-like"/>
</dbReference>
<proteinExistence type="inferred from homology"/>
<dbReference type="AlphaFoldDB" id="I8ALE0"/>
<evidence type="ECO:0000256" key="5">
    <source>
        <dbReference type="ARBA" id="ARBA00023136"/>
    </source>
</evidence>
<dbReference type="eggNOG" id="COG0730">
    <property type="taxonomic scope" value="Bacteria"/>
</dbReference>
<reference evidence="7 8" key="1">
    <citation type="journal article" date="2012" name="J. Bacteriol.">
        <title>Genome of Bacillus macauensis ZFHKF-1, a Long-Chain-Forming Bacterium.</title>
        <authorList>
            <person name="Cai L."/>
            <person name="Zhang T."/>
        </authorList>
    </citation>
    <scope>NUCLEOTIDE SEQUENCE [LARGE SCALE GENOMIC DNA]</scope>
    <source>
        <strain evidence="7 8">ZFHKF-1</strain>
    </source>
</reference>
<feature type="transmembrane region" description="Helical" evidence="6">
    <location>
        <begin position="104"/>
        <end position="122"/>
    </location>
</feature>
<organism evidence="7 8">
    <name type="scientific">Fictibacillus macauensis ZFHKF-1</name>
    <dbReference type="NCBI Taxonomy" id="1196324"/>
    <lineage>
        <taxon>Bacteria</taxon>
        <taxon>Bacillati</taxon>
        <taxon>Bacillota</taxon>
        <taxon>Bacilli</taxon>
        <taxon>Bacillales</taxon>
        <taxon>Fictibacillaceae</taxon>
        <taxon>Fictibacillus</taxon>
    </lineage>
</organism>
<feature type="transmembrane region" description="Helical" evidence="6">
    <location>
        <begin position="177"/>
        <end position="196"/>
    </location>
</feature>
<evidence type="ECO:0000256" key="2">
    <source>
        <dbReference type="ARBA" id="ARBA00009142"/>
    </source>
</evidence>
<protein>
    <recommendedName>
        <fullName evidence="6">Probable membrane transporter protein</fullName>
    </recommendedName>
</protein>
<evidence type="ECO:0000256" key="1">
    <source>
        <dbReference type="ARBA" id="ARBA00004141"/>
    </source>
</evidence>
<keyword evidence="8" id="KW-1185">Reference proteome</keyword>
<dbReference type="PANTHER" id="PTHR43701">
    <property type="entry name" value="MEMBRANE TRANSPORTER PROTEIN MJ0441-RELATED"/>
    <property type="match status" value="1"/>
</dbReference>
<evidence type="ECO:0000256" key="3">
    <source>
        <dbReference type="ARBA" id="ARBA00022692"/>
    </source>
</evidence>
<dbReference type="STRING" id="1196324.A374_04039"/>
<feature type="transmembrane region" description="Helical" evidence="6">
    <location>
        <begin position="143"/>
        <end position="171"/>
    </location>
</feature>
<sequence length="254" mass="26816">MVILLTLFILGFMGSFLSGMVGIGGSVISYPMLLYIPPLLGVGALTAHEVTGAGAVQVLFATFGGMLAYRKSGYLHKSLIGYMGSSIVVGSLLGSYSSNQFSEQTLTLVYGILALIAVMLMFTPKREALESGKVTFHRGGAIFFSFVIGLVAGVLGAGGAFILVPVMLAVLKIPTKTTIATSLAITFLSSIGSTIGKLVTHQVPYIPAIVLMIVSLIASPIGAKVGQRLQAKWLQRMLATFIIITAIKIWWSLV</sequence>
<dbReference type="Pfam" id="PF01925">
    <property type="entry name" value="TauE"/>
    <property type="match status" value="1"/>
</dbReference>
<comment type="similarity">
    <text evidence="2 6">Belongs to the 4-toluene sulfonate uptake permease (TSUP) (TC 2.A.102) family.</text>
</comment>
<feature type="transmembrane region" description="Helical" evidence="6">
    <location>
        <begin position="7"/>
        <end position="30"/>
    </location>
</feature>
<evidence type="ECO:0000256" key="4">
    <source>
        <dbReference type="ARBA" id="ARBA00022989"/>
    </source>
</evidence>
<accession>I8ALE0</accession>
<evidence type="ECO:0000313" key="8">
    <source>
        <dbReference type="Proteomes" id="UP000004080"/>
    </source>
</evidence>
<keyword evidence="6" id="KW-1003">Cell membrane</keyword>
<keyword evidence="3 6" id="KW-0812">Transmembrane</keyword>
<feature type="transmembrane region" description="Helical" evidence="6">
    <location>
        <begin position="79"/>
        <end position="98"/>
    </location>
</feature>
<dbReference type="PATRIC" id="fig|1196324.3.peg.820"/>
<keyword evidence="5 6" id="KW-0472">Membrane</keyword>
<dbReference type="InterPro" id="IPR002781">
    <property type="entry name" value="TM_pro_TauE-like"/>
</dbReference>
<comment type="caution">
    <text evidence="7">The sequence shown here is derived from an EMBL/GenBank/DDBJ whole genome shotgun (WGS) entry which is preliminary data.</text>
</comment>
<dbReference type="Proteomes" id="UP000004080">
    <property type="component" value="Unassembled WGS sequence"/>
</dbReference>
<feature type="transmembrane region" description="Helical" evidence="6">
    <location>
        <begin position="50"/>
        <end position="67"/>
    </location>
</feature>
<name>I8ALE0_9BACL</name>
<feature type="transmembrane region" description="Helical" evidence="6">
    <location>
        <begin position="233"/>
        <end position="251"/>
    </location>
</feature>
<dbReference type="GO" id="GO:0005886">
    <property type="term" value="C:plasma membrane"/>
    <property type="evidence" value="ECO:0007669"/>
    <property type="project" value="UniProtKB-SubCell"/>
</dbReference>
<dbReference type="RefSeq" id="WP_007200907.1">
    <property type="nucleotide sequence ID" value="NZ_AKKV01000020.1"/>
</dbReference>
<gene>
    <name evidence="7" type="ORF">A374_04039</name>
</gene>
<keyword evidence="4 6" id="KW-1133">Transmembrane helix</keyword>
<feature type="transmembrane region" description="Helical" evidence="6">
    <location>
        <begin position="203"/>
        <end position="221"/>
    </location>
</feature>
<evidence type="ECO:0000256" key="6">
    <source>
        <dbReference type="RuleBase" id="RU363041"/>
    </source>
</evidence>
<dbReference type="EMBL" id="AKKV01000020">
    <property type="protein sequence ID" value="EIT86712.1"/>
    <property type="molecule type" value="Genomic_DNA"/>
</dbReference>
<comment type="subcellular location">
    <subcellularLocation>
        <location evidence="6">Cell membrane</location>
        <topology evidence="6">Multi-pass membrane protein</topology>
    </subcellularLocation>
    <subcellularLocation>
        <location evidence="1">Membrane</location>
        <topology evidence="1">Multi-pass membrane protein</topology>
    </subcellularLocation>
</comment>
<evidence type="ECO:0000313" key="7">
    <source>
        <dbReference type="EMBL" id="EIT86712.1"/>
    </source>
</evidence>
<dbReference type="OrthoDB" id="9792581at2"/>